<evidence type="ECO:0000313" key="3">
    <source>
        <dbReference type="Proteomes" id="UP001308776"/>
    </source>
</evidence>
<keyword evidence="1" id="KW-0472">Membrane</keyword>
<name>A0ABU6FRF7_9PROT</name>
<keyword evidence="1" id="KW-0812">Transmembrane</keyword>
<proteinExistence type="predicted"/>
<feature type="transmembrane region" description="Helical" evidence="1">
    <location>
        <begin position="12"/>
        <end position="37"/>
    </location>
</feature>
<dbReference type="RefSeq" id="WP_231104466.1">
    <property type="nucleotide sequence ID" value="NZ_JAQGFK010000132.1"/>
</dbReference>
<organism evidence="2 3">
    <name type="scientific">Acidithiobacillus ferriphilus</name>
    <dbReference type="NCBI Taxonomy" id="1689834"/>
    <lineage>
        <taxon>Bacteria</taxon>
        <taxon>Pseudomonadati</taxon>
        <taxon>Pseudomonadota</taxon>
        <taxon>Acidithiobacillia</taxon>
        <taxon>Acidithiobacillales</taxon>
        <taxon>Acidithiobacillaceae</taxon>
        <taxon>Acidithiobacillus</taxon>
    </lineage>
</organism>
<reference evidence="2 3" key="1">
    <citation type="submission" date="2022-11" db="EMBL/GenBank/DDBJ databases">
        <title>Comparative genomics analysis of Acidithiobacillus ferriphilus.</title>
        <authorList>
            <person name="Ma L."/>
        </authorList>
    </citation>
    <scope>NUCLEOTIDE SEQUENCE [LARGE SCALE GENOMIC DNA]</scope>
    <source>
        <strain evidence="2 3">DY15</strain>
    </source>
</reference>
<keyword evidence="3" id="KW-1185">Reference proteome</keyword>
<evidence type="ECO:0000256" key="1">
    <source>
        <dbReference type="SAM" id="Phobius"/>
    </source>
</evidence>
<dbReference type="EMBL" id="JAQGFR010000220">
    <property type="protein sequence ID" value="MEB8514639.1"/>
    <property type="molecule type" value="Genomic_DNA"/>
</dbReference>
<gene>
    <name evidence="2" type="ORF">OW717_11395</name>
</gene>
<sequence>MSASKSAEIGSATYPSVMISIVLLSFVALLAGFYVLYRYHRKRVQGFSQKPGTLTDEWLAQQVCSAVTTDNPLFGRLFAGPVKDDHVWVLLKEFNHHLLWVCLQNARLGFWTLNAEGVPQWRIVQLHPNSLNQYLRKQESTKKESA</sequence>
<evidence type="ECO:0000313" key="2">
    <source>
        <dbReference type="EMBL" id="MEB8514639.1"/>
    </source>
</evidence>
<protein>
    <submittedName>
        <fullName evidence="2">Uncharacterized protein</fullName>
    </submittedName>
</protein>
<comment type="caution">
    <text evidence="2">The sequence shown here is derived from an EMBL/GenBank/DDBJ whole genome shotgun (WGS) entry which is preliminary data.</text>
</comment>
<keyword evidence="1" id="KW-1133">Transmembrane helix</keyword>
<dbReference type="Proteomes" id="UP001308776">
    <property type="component" value="Unassembled WGS sequence"/>
</dbReference>
<accession>A0ABU6FRF7</accession>